<keyword evidence="5 6" id="KW-0067">ATP-binding</keyword>
<evidence type="ECO:0000256" key="1">
    <source>
        <dbReference type="ARBA" id="ARBA00022527"/>
    </source>
</evidence>
<evidence type="ECO:0000256" key="4">
    <source>
        <dbReference type="ARBA" id="ARBA00022777"/>
    </source>
</evidence>
<dbReference type="GO" id="GO:0005524">
    <property type="term" value="F:ATP binding"/>
    <property type="evidence" value="ECO:0007669"/>
    <property type="project" value="UniProtKB-UniRule"/>
</dbReference>
<sequence>GSSSSRAAPPDSERKAEASRTMRRFKFEDFDIGEVVGNGSYGQVFKAIHKTTGEVFAMKDVPKQKILEHQMTSYLTREVRTQILLTHPGILRPLPEAALN</sequence>
<keyword evidence="2" id="KW-0808">Transferase</keyword>
<evidence type="ECO:0000256" key="2">
    <source>
        <dbReference type="ARBA" id="ARBA00022679"/>
    </source>
</evidence>
<keyword evidence="1" id="KW-0723">Serine/threonine-protein kinase</keyword>
<feature type="non-terminal residue" evidence="10">
    <location>
        <position position="1"/>
    </location>
</feature>
<evidence type="ECO:0000256" key="3">
    <source>
        <dbReference type="ARBA" id="ARBA00022741"/>
    </source>
</evidence>
<dbReference type="AlphaFoldDB" id="A0A813LFW5"/>
<organism evidence="10 11">
    <name type="scientific">Polarella glacialis</name>
    <name type="common">Dinoflagellate</name>
    <dbReference type="NCBI Taxonomy" id="89957"/>
    <lineage>
        <taxon>Eukaryota</taxon>
        <taxon>Sar</taxon>
        <taxon>Alveolata</taxon>
        <taxon>Dinophyceae</taxon>
        <taxon>Suessiales</taxon>
        <taxon>Suessiaceae</taxon>
        <taxon>Polarella</taxon>
    </lineage>
</organism>
<dbReference type="InterPro" id="IPR011009">
    <property type="entry name" value="Kinase-like_dom_sf"/>
</dbReference>
<keyword evidence="4" id="KW-0418">Kinase</keyword>
<feature type="binding site" evidence="6 7">
    <location>
        <position position="59"/>
    </location>
    <ligand>
        <name>ATP</name>
        <dbReference type="ChEBI" id="CHEBI:30616"/>
    </ligand>
</feature>
<dbReference type="EMBL" id="CAJNNW010035202">
    <property type="protein sequence ID" value="CAE8726310.1"/>
    <property type="molecule type" value="Genomic_DNA"/>
</dbReference>
<protein>
    <recommendedName>
        <fullName evidence="9">Protein kinase domain-containing protein</fullName>
    </recommendedName>
</protein>
<dbReference type="PROSITE" id="PS50011">
    <property type="entry name" value="PROTEIN_KINASE_DOM"/>
    <property type="match status" value="1"/>
</dbReference>
<dbReference type="Gene3D" id="3.30.200.20">
    <property type="entry name" value="Phosphorylase Kinase, domain 1"/>
    <property type="match status" value="1"/>
</dbReference>
<evidence type="ECO:0000256" key="7">
    <source>
        <dbReference type="PROSITE-ProRule" id="PRU10141"/>
    </source>
</evidence>
<evidence type="ECO:0000256" key="8">
    <source>
        <dbReference type="SAM" id="MobiDB-lite"/>
    </source>
</evidence>
<dbReference type="GO" id="GO:0004674">
    <property type="term" value="F:protein serine/threonine kinase activity"/>
    <property type="evidence" value="ECO:0007669"/>
    <property type="project" value="UniProtKB-KW"/>
</dbReference>
<proteinExistence type="predicted"/>
<dbReference type="Pfam" id="PF00069">
    <property type="entry name" value="Pkinase"/>
    <property type="match status" value="1"/>
</dbReference>
<evidence type="ECO:0000313" key="10">
    <source>
        <dbReference type="EMBL" id="CAE8726310.1"/>
    </source>
</evidence>
<name>A0A813LFW5_POLGL</name>
<dbReference type="SUPFAM" id="SSF56112">
    <property type="entry name" value="Protein kinase-like (PK-like)"/>
    <property type="match status" value="1"/>
</dbReference>
<feature type="region of interest" description="Disordered" evidence="8">
    <location>
        <begin position="1"/>
        <end position="20"/>
    </location>
</feature>
<evidence type="ECO:0000256" key="5">
    <source>
        <dbReference type="ARBA" id="ARBA00022840"/>
    </source>
</evidence>
<dbReference type="InterPro" id="IPR000719">
    <property type="entry name" value="Prot_kinase_dom"/>
</dbReference>
<feature type="compositionally biased region" description="Basic and acidic residues" evidence="8">
    <location>
        <begin position="11"/>
        <end position="20"/>
    </location>
</feature>
<dbReference type="InterPro" id="IPR030616">
    <property type="entry name" value="Aur-like"/>
</dbReference>
<evidence type="ECO:0000313" key="11">
    <source>
        <dbReference type="Proteomes" id="UP000626109"/>
    </source>
</evidence>
<feature type="non-terminal residue" evidence="10">
    <location>
        <position position="100"/>
    </location>
</feature>
<dbReference type="Proteomes" id="UP000626109">
    <property type="component" value="Unassembled WGS sequence"/>
</dbReference>
<comment type="caution">
    <text evidence="10">The sequence shown here is derived from an EMBL/GenBank/DDBJ whole genome shotgun (WGS) entry which is preliminary data.</text>
</comment>
<dbReference type="PROSITE" id="PS00107">
    <property type="entry name" value="PROTEIN_KINASE_ATP"/>
    <property type="match status" value="1"/>
</dbReference>
<evidence type="ECO:0000256" key="6">
    <source>
        <dbReference type="PIRSR" id="PIRSR630616-2"/>
    </source>
</evidence>
<feature type="domain" description="Protein kinase" evidence="9">
    <location>
        <begin position="30"/>
        <end position="100"/>
    </location>
</feature>
<evidence type="ECO:0000259" key="9">
    <source>
        <dbReference type="PROSITE" id="PS50011"/>
    </source>
</evidence>
<reference evidence="10" key="1">
    <citation type="submission" date="2021-02" db="EMBL/GenBank/DDBJ databases">
        <authorList>
            <person name="Dougan E. K."/>
            <person name="Rhodes N."/>
            <person name="Thang M."/>
            <person name="Chan C."/>
        </authorList>
    </citation>
    <scope>NUCLEOTIDE SEQUENCE</scope>
</reference>
<dbReference type="PANTHER" id="PTHR24350">
    <property type="entry name" value="SERINE/THREONINE-PROTEIN KINASE IAL-RELATED"/>
    <property type="match status" value="1"/>
</dbReference>
<accession>A0A813LFW5</accession>
<gene>
    <name evidence="10" type="ORF">PGLA2088_LOCUS44444</name>
</gene>
<keyword evidence="3 6" id="KW-0547">Nucleotide-binding</keyword>
<dbReference type="InterPro" id="IPR017441">
    <property type="entry name" value="Protein_kinase_ATP_BS"/>
</dbReference>